<dbReference type="SUPFAM" id="SSF52172">
    <property type="entry name" value="CheY-like"/>
    <property type="match status" value="1"/>
</dbReference>
<protein>
    <recommendedName>
        <fullName evidence="1">Stage 0 sporulation protein A homolog</fullName>
    </recommendedName>
</protein>
<evidence type="ECO:0000256" key="2">
    <source>
        <dbReference type="ARBA" id="ARBA00022553"/>
    </source>
</evidence>
<keyword evidence="6" id="KW-0804">Transcription</keyword>
<keyword evidence="2 8" id="KW-0597">Phosphoprotein</keyword>
<evidence type="ECO:0000256" key="5">
    <source>
        <dbReference type="ARBA" id="ARBA00023125"/>
    </source>
</evidence>
<dbReference type="InterPro" id="IPR011006">
    <property type="entry name" value="CheY-like_superfamily"/>
</dbReference>
<evidence type="ECO:0000256" key="8">
    <source>
        <dbReference type="PROSITE-ProRule" id="PRU00169"/>
    </source>
</evidence>
<accession>A0ABT7UQ00</accession>
<evidence type="ECO:0000256" key="3">
    <source>
        <dbReference type="ARBA" id="ARBA00023012"/>
    </source>
</evidence>
<evidence type="ECO:0000313" key="10">
    <source>
        <dbReference type="EMBL" id="MDM8200967.1"/>
    </source>
</evidence>
<dbReference type="EMBL" id="JAUDCL010000009">
    <property type="protein sequence ID" value="MDM8200967.1"/>
    <property type="molecule type" value="Genomic_DNA"/>
</dbReference>
<keyword evidence="5" id="KW-0238">DNA-binding</keyword>
<evidence type="ECO:0000259" key="9">
    <source>
        <dbReference type="PROSITE" id="PS50110"/>
    </source>
</evidence>
<comment type="caution">
    <text evidence="10">The sequence shown here is derived from an EMBL/GenBank/DDBJ whole genome shotgun (WGS) entry which is preliminary data.</text>
</comment>
<evidence type="ECO:0000256" key="1">
    <source>
        <dbReference type="ARBA" id="ARBA00018672"/>
    </source>
</evidence>
<name>A0ABT7UQ00_9FIRM</name>
<dbReference type="Proteomes" id="UP001529380">
    <property type="component" value="Unassembled WGS sequence"/>
</dbReference>
<keyword evidence="11" id="KW-1185">Reference proteome</keyword>
<organism evidence="10 11">
    <name type="scientific">Allofournierella massiliensis</name>
    <dbReference type="NCBI Taxonomy" id="1650663"/>
    <lineage>
        <taxon>Bacteria</taxon>
        <taxon>Bacillati</taxon>
        <taxon>Bacillota</taxon>
        <taxon>Clostridia</taxon>
        <taxon>Eubacteriales</taxon>
        <taxon>Oscillospiraceae</taxon>
        <taxon>Allofournierella</taxon>
    </lineage>
</organism>
<dbReference type="PROSITE" id="PS50110">
    <property type="entry name" value="RESPONSE_REGULATORY"/>
    <property type="match status" value="1"/>
</dbReference>
<feature type="modified residue" description="4-aspartylphosphate" evidence="8">
    <location>
        <position position="57"/>
    </location>
</feature>
<sequence length="130" mass="15062">MIHIAIVDDEQKQRDLLCGYLERYRQESGRQLRVTAFADAETFLQGYQPDFDIIFMDIQLPDRDGMTLSKKLRETNRTVILIFVTNMVQMAVEGYSVDAMDFIVKPVNYYRMAAALDKACLQLEQKRGSL</sequence>
<feature type="domain" description="Response regulatory" evidence="9">
    <location>
        <begin position="3"/>
        <end position="120"/>
    </location>
</feature>
<dbReference type="InterPro" id="IPR039420">
    <property type="entry name" value="WalR-like"/>
</dbReference>
<evidence type="ECO:0000256" key="4">
    <source>
        <dbReference type="ARBA" id="ARBA00023015"/>
    </source>
</evidence>
<dbReference type="Pfam" id="PF00072">
    <property type="entry name" value="Response_reg"/>
    <property type="match status" value="1"/>
</dbReference>
<evidence type="ECO:0000256" key="7">
    <source>
        <dbReference type="ARBA" id="ARBA00024867"/>
    </source>
</evidence>
<keyword evidence="4" id="KW-0805">Transcription regulation</keyword>
<reference evidence="10 11" key="3">
    <citation type="submission" date="2023-06" db="EMBL/GenBank/DDBJ databases">
        <authorList>
            <person name="Zeman M."/>
            <person name="Kubasova T."/>
            <person name="Jahodarova E."/>
            <person name="Nykrynova M."/>
            <person name="Rychlik I."/>
        </authorList>
    </citation>
    <scope>NUCLEOTIDE SEQUENCE [LARGE SCALE GENOMIC DNA]</scope>
    <source>
        <strain evidence="10 11">ET340</strain>
    </source>
</reference>
<reference evidence="10 11" key="2">
    <citation type="submission" date="2023-06" db="EMBL/GenBank/DDBJ databases">
        <title>Identification and characterization of horizontal gene transfer across gut microbiota members of farm animals based on homology search.</title>
        <authorList>
            <person name="Schwarzerova J."/>
            <person name="Nykrynova M."/>
            <person name="Jureckova K."/>
            <person name="Cejkova D."/>
            <person name="Rychlik I."/>
        </authorList>
    </citation>
    <scope>NUCLEOTIDE SEQUENCE [LARGE SCALE GENOMIC DNA]</scope>
    <source>
        <strain evidence="10 11">ET340</strain>
    </source>
</reference>
<dbReference type="SMART" id="SM00448">
    <property type="entry name" value="REC"/>
    <property type="match status" value="1"/>
</dbReference>
<dbReference type="CDD" id="cd00156">
    <property type="entry name" value="REC"/>
    <property type="match status" value="1"/>
</dbReference>
<evidence type="ECO:0000256" key="6">
    <source>
        <dbReference type="ARBA" id="ARBA00023163"/>
    </source>
</evidence>
<comment type="function">
    <text evidence="7">May play the central regulatory role in sporulation. It may be an element of the effector pathway responsible for the activation of sporulation genes in response to nutritional stress. Spo0A may act in concert with spo0H (a sigma factor) to control the expression of some genes that are critical to the sporulation process.</text>
</comment>
<reference evidence="11" key="1">
    <citation type="submission" date="2023-06" db="EMBL/GenBank/DDBJ databases">
        <title>Identification and characterization of horizontal gene transfer across gut microbiota members of farm animals based on homology search.</title>
        <authorList>
            <person name="Zeman M."/>
            <person name="Kubasova T."/>
            <person name="Jahodarova E."/>
            <person name="Nykrynova M."/>
            <person name="Rychlik I."/>
        </authorList>
    </citation>
    <scope>NUCLEOTIDE SEQUENCE [LARGE SCALE GENOMIC DNA]</scope>
    <source>
        <strain evidence="11">ET340</strain>
    </source>
</reference>
<dbReference type="RefSeq" id="WP_289599615.1">
    <property type="nucleotide sequence ID" value="NZ_JAUDCL010000009.1"/>
</dbReference>
<proteinExistence type="predicted"/>
<dbReference type="PANTHER" id="PTHR48111:SF1">
    <property type="entry name" value="TWO-COMPONENT RESPONSE REGULATOR ORR33"/>
    <property type="match status" value="1"/>
</dbReference>
<dbReference type="InterPro" id="IPR001789">
    <property type="entry name" value="Sig_transdc_resp-reg_receiver"/>
</dbReference>
<keyword evidence="3" id="KW-0902">Two-component regulatory system</keyword>
<dbReference type="PANTHER" id="PTHR48111">
    <property type="entry name" value="REGULATOR OF RPOS"/>
    <property type="match status" value="1"/>
</dbReference>
<evidence type="ECO:0000313" key="11">
    <source>
        <dbReference type="Proteomes" id="UP001529380"/>
    </source>
</evidence>
<dbReference type="Gene3D" id="3.40.50.2300">
    <property type="match status" value="1"/>
</dbReference>
<gene>
    <name evidence="10" type="ORF">QUW08_06630</name>
</gene>